<proteinExistence type="predicted"/>
<evidence type="ECO:0000313" key="3">
    <source>
        <dbReference type="Proteomes" id="UP001152888"/>
    </source>
</evidence>
<feature type="compositionally biased region" description="Basic and acidic residues" evidence="1">
    <location>
        <begin position="120"/>
        <end position="131"/>
    </location>
</feature>
<organism evidence="2 3">
    <name type="scientific">Acanthoscelides obtectus</name>
    <name type="common">Bean weevil</name>
    <name type="synonym">Bruchus obtectus</name>
    <dbReference type="NCBI Taxonomy" id="200917"/>
    <lineage>
        <taxon>Eukaryota</taxon>
        <taxon>Metazoa</taxon>
        <taxon>Ecdysozoa</taxon>
        <taxon>Arthropoda</taxon>
        <taxon>Hexapoda</taxon>
        <taxon>Insecta</taxon>
        <taxon>Pterygota</taxon>
        <taxon>Neoptera</taxon>
        <taxon>Endopterygota</taxon>
        <taxon>Coleoptera</taxon>
        <taxon>Polyphaga</taxon>
        <taxon>Cucujiformia</taxon>
        <taxon>Chrysomeloidea</taxon>
        <taxon>Chrysomelidae</taxon>
        <taxon>Bruchinae</taxon>
        <taxon>Bruchini</taxon>
        <taxon>Acanthoscelides</taxon>
    </lineage>
</organism>
<dbReference type="EMBL" id="CAKOFQ010006799">
    <property type="protein sequence ID" value="CAH1972492.1"/>
    <property type="molecule type" value="Genomic_DNA"/>
</dbReference>
<evidence type="ECO:0000313" key="2">
    <source>
        <dbReference type="EMBL" id="CAH1972492.1"/>
    </source>
</evidence>
<evidence type="ECO:0000256" key="1">
    <source>
        <dbReference type="SAM" id="MobiDB-lite"/>
    </source>
</evidence>
<dbReference type="AlphaFoldDB" id="A0A9P0KG58"/>
<dbReference type="Proteomes" id="UP001152888">
    <property type="component" value="Unassembled WGS sequence"/>
</dbReference>
<keyword evidence="3" id="KW-1185">Reference proteome</keyword>
<sequence>MVSFRTAGRLPSCLESCYWHLIEKRFCFDESIALYSEPVISGDGKEEKNNNLFDNIAFYDSVAVIAGRAVVTIDPLPATDKKKDPVEEDNVIVQQPRRLTWRERMKNDRNKNHPRNLPALEEKTEPTREEPTKAIARIEELKNDERTFKASSLSSAPSPAFTLDVTTSEDEEEDTSRIQTTRRESVDQDPKFSAMNKSFSCGSILDISKDPPDSIPTVKSENSLLDDMKVELRKKSISERRLSKSLYLKIDFPKELPIIRQSSVPKFYLDTPEQNQTESSLIKTPLTALQSPMICDKDGFCFDLKSVVQMQNLKQQVQPENPNNIHRESSRLTHIKEKIKLKKSKSTLSANNLPYTNHI</sequence>
<name>A0A9P0KG58_ACAOB</name>
<feature type="region of interest" description="Disordered" evidence="1">
    <location>
        <begin position="148"/>
        <end position="193"/>
    </location>
</feature>
<feature type="compositionally biased region" description="Low complexity" evidence="1">
    <location>
        <begin position="150"/>
        <end position="160"/>
    </location>
</feature>
<feature type="region of interest" description="Disordered" evidence="1">
    <location>
        <begin position="106"/>
        <end position="131"/>
    </location>
</feature>
<dbReference type="OrthoDB" id="6727224at2759"/>
<feature type="compositionally biased region" description="Basic and acidic residues" evidence="1">
    <location>
        <begin position="181"/>
        <end position="190"/>
    </location>
</feature>
<comment type="caution">
    <text evidence="2">The sequence shown here is derived from an EMBL/GenBank/DDBJ whole genome shotgun (WGS) entry which is preliminary data.</text>
</comment>
<protein>
    <submittedName>
        <fullName evidence="2">Uncharacterized protein</fullName>
    </submittedName>
</protein>
<reference evidence="2" key="1">
    <citation type="submission" date="2022-03" db="EMBL/GenBank/DDBJ databases">
        <authorList>
            <person name="Sayadi A."/>
        </authorList>
    </citation>
    <scope>NUCLEOTIDE SEQUENCE</scope>
</reference>
<accession>A0A9P0KG58</accession>
<gene>
    <name evidence="2" type="ORF">ACAOBT_LOCUS10035</name>
</gene>